<evidence type="ECO:0000313" key="2">
    <source>
        <dbReference type="Proteomes" id="UP000185911"/>
    </source>
</evidence>
<keyword evidence="2" id="KW-1185">Reference proteome</keyword>
<sequence>MLIIKRKSQLVQCAAVYWLNSSGEFGEFKLNIFRCKFNLFK</sequence>
<proteinExistence type="predicted"/>
<name>A0A1Q8YAP0_9BURK</name>
<evidence type="ECO:0000313" key="1">
    <source>
        <dbReference type="EMBL" id="OLP05141.1"/>
    </source>
</evidence>
<dbReference type="AlphaFoldDB" id="A0A1Q8YAP0"/>
<reference evidence="1 2" key="1">
    <citation type="submission" date="2017-01" db="EMBL/GenBank/DDBJ databases">
        <title>Genome sequence of Rhodoferax antarcticus ANT.BR, a psychrophilic purple nonsulfur bacterium from an Antarctic microbial mat.</title>
        <authorList>
            <person name="Baker J."/>
            <person name="Riester C."/>
            <person name="Skinner B."/>
            <person name="Newell A."/>
            <person name="Swingley W."/>
            <person name="Madigan M."/>
            <person name="Jung D."/>
            <person name="Asao M."/>
            <person name="Chen M."/>
            <person name="Loughlin P."/>
            <person name="Pan H."/>
            <person name="Lin S."/>
            <person name="Li N."/>
            <person name="Shaw J."/>
            <person name="Prado M."/>
            <person name="Sherman C."/>
            <person name="Li X."/>
            <person name="Tang J."/>
            <person name="Blankenship R."/>
            <person name="Zhao T."/>
            <person name="Touchman J."/>
            <person name="Sattley M."/>
        </authorList>
    </citation>
    <scope>NUCLEOTIDE SEQUENCE [LARGE SCALE GENOMIC DNA]</scope>
    <source>
        <strain evidence="1 2">ANT.BR</strain>
    </source>
</reference>
<dbReference type="Proteomes" id="UP000185911">
    <property type="component" value="Unassembled WGS sequence"/>
</dbReference>
<organism evidence="1 2">
    <name type="scientific">Rhodoferax antarcticus ANT.BR</name>
    <dbReference type="NCBI Taxonomy" id="1111071"/>
    <lineage>
        <taxon>Bacteria</taxon>
        <taxon>Pseudomonadati</taxon>
        <taxon>Pseudomonadota</taxon>
        <taxon>Betaproteobacteria</taxon>
        <taxon>Burkholderiales</taxon>
        <taxon>Comamonadaceae</taxon>
        <taxon>Rhodoferax</taxon>
    </lineage>
</organism>
<protein>
    <submittedName>
        <fullName evidence="1">Uncharacterized protein</fullName>
    </submittedName>
</protein>
<gene>
    <name evidence="1" type="ORF">BLL52_3961</name>
</gene>
<accession>A0A1Q8YAP0</accession>
<dbReference type="EMBL" id="MSYM01000018">
    <property type="protein sequence ID" value="OLP05141.1"/>
    <property type="molecule type" value="Genomic_DNA"/>
</dbReference>
<comment type="caution">
    <text evidence="1">The sequence shown here is derived from an EMBL/GenBank/DDBJ whole genome shotgun (WGS) entry which is preliminary data.</text>
</comment>